<sequence>MVCLLEGQFFYPQKISKAPGYHEMEILPTYLRFCVPPRLEVALHIGSPLLSMLCIMSPCRTLQLYQVVSPSATLSSSSSSAISWLPLGHSLYPAIVNRIGLRVEA</sequence>
<dbReference type="Proteomes" id="UP000762676">
    <property type="component" value="Unassembled WGS sequence"/>
</dbReference>
<evidence type="ECO:0000313" key="1">
    <source>
        <dbReference type="EMBL" id="GFR81938.1"/>
    </source>
</evidence>
<dbReference type="AlphaFoldDB" id="A0AAV4G843"/>
<protein>
    <submittedName>
        <fullName evidence="1">Uncharacterized protein</fullName>
    </submittedName>
</protein>
<keyword evidence="2" id="KW-1185">Reference proteome</keyword>
<reference evidence="1 2" key="1">
    <citation type="journal article" date="2021" name="Elife">
        <title>Chloroplast acquisition without the gene transfer in kleptoplastic sea slugs, Plakobranchus ocellatus.</title>
        <authorList>
            <person name="Maeda T."/>
            <person name="Takahashi S."/>
            <person name="Yoshida T."/>
            <person name="Shimamura S."/>
            <person name="Takaki Y."/>
            <person name="Nagai Y."/>
            <person name="Toyoda A."/>
            <person name="Suzuki Y."/>
            <person name="Arimoto A."/>
            <person name="Ishii H."/>
            <person name="Satoh N."/>
            <person name="Nishiyama T."/>
            <person name="Hasebe M."/>
            <person name="Maruyama T."/>
            <person name="Minagawa J."/>
            <person name="Obokata J."/>
            <person name="Shigenobu S."/>
        </authorList>
    </citation>
    <scope>NUCLEOTIDE SEQUENCE [LARGE SCALE GENOMIC DNA]</scope>
</reference>
<accession>A0AAV4G843</accession>
<organism evidence="1 2">
    <name type="scientific">Elysia marginata</name>
    <dbReference type="NCBI Taxonomy" id="1093978"/>
    <lineage>
        <taxon>Eukaryota</taxon>
        <taxon>Metazoa</taxon>
        <taxon>Spiralia</taxon>
        <taxon>Lophotrochozoa</taxon>
        <taxon>Mollusca</taxon>
        <taxon>Gastropoda</taxon>
        <taxon>Heterobranchia</taxon>
        <taxon>Euthyneura</taxon>
        <taxon>Panpulmonata</taxon>
        <taxon>Sacoglossa</taxon>
        <taxon>Placobranchoidea</taxon>
        <taxon>Plakobranchidae</taxon>
        <taxon>Elysia</taxon>
    </lineage>
</organism>
<dbReference type="EMBL" id="BMAT01008308">
    <property type="protein sequence ID" value="GFR81938.1"/>
    <property type="molecule type" value="Genomic_DNA"/>
</dbReference>
<proteinExistence type="predicted"/>
<comment type="caution">
    <text evidence="1">The sequence shown here is derived from an EMBL/GenBank/DDBJ whole genome shotgun (WGS) entry which is preliminary data.</text>
</comment>
<name>A0AAV4G843_9GAST</name>
<evidence type="ECO:0000313" key="2">
    <source>
        <dbReference type="Proteomes" id="UP000762676"/>
    </source>
</evidence>
<gene>
    <name evidence="1" type="ORF">ElyMa_004083400</name>
</gene>